<name>A0AB33KH85_9ACTN</name>
<proteinExistence type="predicted"/>
<dbReference type="SUPFAM" id="SSF55961">
    <property type="entry name" value="Bet v1-like"/>
    <property type="match status" value="1"/>
</dbReference>
<gene>
    <name evidence="1" type="ORF">SCMC78_10050</name>
</gene>
<dbReference type="InterPro" id="IPR023393">
    <property type="entry name" value="START-like_dom_sf"/>
</dbReference>
<evidence type="ECO:0000313" key="1">
    <source>
        <dbReference type="EMBL" id="BFP51198.1"/>
    </source>
</evidence>
<reference evidence="1" key="1">
    <citation type="submission" date="2024-07" db="EMBL/GenBank/DDBJ databases">
        <title>Complete genome sequences of cellulolytic bacteria, Kitasatospora sp. CMC57 and Streptomyces sp. CMC78, isolated from Japanese agricultural soil.</title>
        <authorList>
            <person name="Hashimoto T."/>
            <person name="Ito M."/>
            <person name="Iwamoto M."/>
            <person name="Fukahori D."/>
            <person name="Shoda T."/>
            <person name="Sakoda M."/>
            <person name="Morohoshi T."/>
            <person name="Mitsuboshi M."/>
            <person name="Nishizawa T."/>
        </authorList>
    </citation>
    <scope>NUCLEOTIDE SEQUENCE</scope>
    <source>
        <strain evidence="1">CMC78</strain>
    </source>
</reference>
<evidence type="ECO:0008006" key="2">
    <source>
        <dbReference type="Google" id="ProtNLM"/>
    </source>
</evidence>
<dbReference type="Gene3D" id="3.30.530.20">
    <property type="match status" value="1"/>
</dbReference>
<protein>
    <recommendedName>
        <fullName evidence="2">Polyketide cyclase</fullName>
    </recommendedName>
</protein>
<dbReference type="EMBL" id="AP035884">
    <property type="protein sequence ID" value="BFP51198.1"/>
    <property type="molecule type" value="Genomic_DNA"/>
</dbReference>
<dbReference type="KEGG" id="stcm:SCMC78_10050"/>
<dbReference type="AlphaFoldDB" id="A0AB33KH85"/>
<organism evidence="1">
    <name type="scientific">Streptomyces sp. CMC78</name>
    <dbReference type="NCBI Taxonomy" id="3231512"/>
    <lineage>
        <taxon>Bacteria</taxon>
        <taxon>Bacillati</taxon>
        <taxon>Actinomycetota</taxon>
        <taxon>Actinomycetes</taxon>
        <taxon>Kitasatosporales</taxon>
        <taxon>Streptomycetaceae</taxon>
        <taxon>Streptomyces</taxon>
    </lineage>
</organism>
<sequence length="169" mass="18003">MKKYELVDEALLAAGPDAVWEALLGELSGEARWWVPDNTFEPVDGAPDRVGALTRITVHTKGVDKGGKKLRFTARTTAVQRAERLALEYVEGAFRGTAEFTLTPLEGGGTRLAMSFRASPQGQLAVLANLVDVGAMHTRATRAAFGRLNQLLAATLSAPSTAPAAGRTR</sequence>
<accession>A0AB33KH85</accession>
<dbReference type="RefSeq" id="WP_397726090.1">
    <property type="nucleotide sequence ID" value="NZ_AP035884.1"/>
</dbReference>